<dbReference type="Proteomes" id="UP000838878">
    <property type="component" value="Chromosome 11"/>
</dbReference>
<keyword evidence="3" id="KW-1185">Reference proteome</keyword>
<organism evidence="2 3">
    <name type="scientific">Brenthis ino</name>
    <name type="common">lesser marbled fritillary</name>
    <dbReference type="NCBI Taxonomy" id="405034"/>
    <lineage>
        <taxon>Eukaryota</taxon>
        <taxon>Metazoa</taxon>
        <taxon>Ecdysozoa</taxon>
        <taxon>Arthropoda</taxon>
        <taxon>Hexapoda</taxon>
        <taxon>Insecta</taxon>
        <taxon>Pterygota</taxon>
        <taxon>Neoptera</taxon>
        <taxon>Endopterygota</taxon>
        <taxon>Lepidoptera</taxon>
        <taxon>Glossata</taxon>
        <taxon>Ditrysia</taxon>
        <taxon>Papilionoidea</taxon>
        <taxon>Nymphalidae</taxon>
        <taxon>Heliconiinae</taxon>
        <taxon>Argynnini</taxon>
        <taxon>Brenthis</taxon>
    </lineage>
</organism>
<name>A0A8J9UA33_9NEOP</name>
<feature type="compositionally biased region" description="Low complexity" evidence="1">
    <location>
        <begin position="41"/>
        <end position="66"/>
    </location>
</feature>
<feature type="compositionally biased region" description="Basic and acidic residues" evidence="1">
    <location>
        <begin position="170"/>
        <end position="180"/>
    </location>
</feature>
<feature type="region of interest" description="Disordered" evidence="1">
    <location>
        <begin position="21"/>
        <end position="66"/>
    </location>
</feature>
<dbReference type="EMBL" id="OV170231">
    <property type="protein sequence ID" value="CAH0716616.1"/>
    <property type="molecule type" value="Genomic_DNA"/>
</dbReference>
<feature type="compositionally biased region" description="Polar residues" evidence="1">
    <location>
        <begin position="139"/>
        <end position="148"/>
    </location>
</feature>
<accession>A0A8J9UA33</accession>
<gene>
    <name evidence="2" type="ORF">BINO364_LOCUS3345</name>
</gene>
<feature type="compositionally biased region" description="Polar residues" evidence="1">
    <location>
        <begin position="182"/>
        <end position="196"/>
    </location>
</feature>
<sequence length="228" mass="25554">MNLNSTSHKIFKYYVYGTDQDDTEGSSSCTPIPSRTRRSLNSRLSSSEAYTSLTTTEESSDSDVPVSPVKTSKFKRFINGLFSKKSKKNAAFKENKSNCWLPKLASFDTITNKLNGKKSCKTSDPTQLLLELVTKSINENNKNSNTQSKGKKSNGIPIKGQKNEQLSNGEKFENKNDKQKQLHNTPQDSMTSSSDSIFLFNKKPPVPGCSFYPTGARQTQRKWRVINN</sequence>
<evidence type="ECO:0000313" key="2">
    <source>
        <dbReference type="EMBL" id="CAH0716616.1"/>
    </source>
</evidence>
<evidence type="ECO:0000313" key="3">
    <source>
        <dbReference type="Proteomes" id="UP000838878"/>
    </source>
</evidence>
<feature type="region of interest" description="Disordered" evidence="1">
    <location>
        <begin position="139"/>
        <end position="201"/>
    </location>
</feature>
<feature type="non-terminal residue" evidence="2">
    <location>
        <position position="228"/>
    </location>
</feature>
<reference evidence="2" key="1">
    <citation type="submission" date="2021-12" db="EMBL/GenBank/DDBJ databases">
        <authorList>
            <person name="Martin H S."/>
        </authorList>
    </citation>
    <scope>NUCLEOTIDE SEQUENCE</scope>
</reference>
<evidence type="ECO:0000256" key="1">
    <source>
        <dbReference type="SAM" id="MobiDB-lite"/>
    </source>
</evidence>
<protein>
    <submittedName>
        <fullName evidence="2">Uncharacterized protein</fullName>
    </submittedName>
</protein>
<dbReference type="AlphaFoldDB" id="A0A8J9UA33"/>
<proteinExistence type="predicted"/>